<dbReference type="EC" id="3.1.4.17" evidence="2"/>
<gene>
    <name evidence="2" type="primary">cpdA_2</name>
    <name evidence="2" type="ORF">CLCHR_11110</name>
</gene>
<dbReference type="Pfam" id="PF00149">
    <property type="entry name" value="Metallophos"/>
    <property type="match status" value="1"/>
</dbReference>
<evidence type="ECO:0000259" key="1">
    <source>
        <dbReference type="Pfam" id="PF00149"/>
    </source>
</evidence>
<comment type="caution">
    <text evidence="2">The sequence shown here is derived from an EMBL/GenBank/DDBJ whole genome shotgun (WGS) entry which is preliminary data.</text>
</comment>
<sequence length="297" mass="33745">MRFIVFGDSKGKEKSGINEKVLKKIMNESSKIEPSPQFIVMCGDTVAGSNKEEILTSQLSRFRNIVEKYHPNKLLLPIVGNHEVNIEPIDDKFEKVLSQIYNDLTPDSHLEGYNKTVYYKDFEDTRLIILNAFHFGSTHKISEDQLSWFKEAASKCIKNKLVFIHSPAFPTGAHLGHCLDLYPEYRDAFWRIVDECGIDIVFSGHEHNYSRRIVDNSFGNVDNCYKRKVTQVITGGGGEKLRDKYKSKRGIVVAPIAVYHFLVVDIEVDYIKVCAISLNGKKLDEFVLDKTSGCGIT</sequence>
<dbReference type="PANTHER" id="PTHR43143">
    <property type="entry name" value="METALLOPHOSPHOESTERASE, CALCINEURIN SUPERFAMILY"/>
    <property type="match status" value="1"/>
</dbReference>
<dbReference type="InterPro" id="IPR029052">
    <property type="entry name" value="Metallo-depent_PP-like"/>
</dbReference>
<dbReference type="InterPro" id="IPR004843">
    <property type="entry name" value="Calcineurin-like_PHP"/>
</dbReference>
<keyword evidence="3" id="KW-1185">Reference proteome</keyword>
<evidence type="ECO:0000313" key="2">
    <source>
        <dbReference type="EMBL" id="OPJ64758.1"/>
    </source>
</evidence>
<protein>
    <submittedName>
        <fullName evidence="2">3',5'-cyclic adenosine monophosphate phosphodiesterase CpdA</fullName>
        <ecNumber evidence="2">3.1.4.17</ecNumber>
    </submittedName>
</protein>
<dbReference type="AlphaFoldDB" id="A0A1V4IXH6"/>
<dbReference type="STRING" id="225345.CLCHR_11110"/>
<keyword evidence="2" id="KW-0378">Hydrolase</keyword>
<dbReference type="Gene3D" id="3.60.21.10">
    <property type="match status" value="1"/>
</dbReference>
<proteinExistence type="predicted"/>
<dbReference type="GO" id="GO:0004114">
    <property type="term" value="F:3',5'-cyclic-nucleotide phosphodiesterase activity"/>
    <property type="evidence" value="ECO:0007669"/>
    <property type="project" value="UniProtKB-EC"/>
</dbReference>
<name>A0A1V4IXH6_9CLOT</name>
<feature type="domain" description="Calcineurin-like phosphoesterase" evidence="1">
    <location>
        <begin position="1"/>
        <end position="209"/>
    </location>
</feature>
<evidence type="ECO:0000313" key="3">
    <source>
        <dbReference type="Proteomes" id="UP000191056"/>
    </source>
</evidence>
<reference evidence="2 3" key="1">
    <citation type="submission" date="2017-03" db="EMBL/GenBank/DDBJ databases">
        <title>Genome sequence of Clostridium chromiireducens DSM 23318.</title>
        <authorList>
            <person name="Poehlein A."/>
            <person name="Daniel R."/>
        </authorList>
    </citation>
    <scope>NUCLEOTIDE SEQUENCE [LARGE SCALE GENOMIC DNA]</scope>
    <source>
        <strain evidence="2 3">DSM 23318</strain>
    </source>
</reference>
<accession>A0A1V4IXH6</accession>
<dbReference type="SUPFAM" id="SSF56300">
    <property type="entry name" value="Metallo-dependent phosphatases"/>
    <property type="match status" value="1"/>
</dbReference>
<dbReference type="PANTHER" id="PTHR43143:SF1">
    <property type="entry name" value="SERINE_THREONINE-PROTEIN PHOSPHATASE CPPED1"/>
    <property type="match status" value="1"/>
</dbReference>
<dbReference type="RefSeq" id="WP_079438701.1">
    <property type="nucleotide sequence ID" value="NZ_MZGT01000011.1"/>
</dbReference>
<dbReference type="EMBL" id="MZGT01000011">
    <property type="protein sequence ID" value="OPJ64758.1"/>
    <property type="molecule type" value="Genomic_DNA"/>
</dbReference>
<dbReference type="InterPro" id="IPR051918">
    <property type="entry name" value="STPP_CPPED1"/>
</dbReference>
<organism evidence="2 3">
    <name type="scientific">Clostridium chromiireducens</name>
    <dbReference type="NCBI Taxonomy" id="225345"/>
    <lineage>
        <taxon>Bacteria</taxon>
        <taxon>Bacillati</taxon>
        <taxon>Bacillota</taxon>
        <taxon>Clostridia</taxon>
        <taxon>Eubacteriales</taxon>
        <taxon>Clostridiaceae</taxon>
        <taxon>Clostridium</taxon>
    </lineage>
</organism>
<dbReference type="Proteomes" id="UP000191056">
    <property type="component" value="Unassembled WGS sequence"/>
</dbReference>
<dbReference type="OrthoDB" id="9809781at2"/>